<feature type="transmembrane region" description="Helical" evidence="13">
    <location>
        <begin position="97"/>
        <end position="116"/>
    </location>
</feature>
<feature type="transmembrane region" description="Helical" evidence="13">
    <location>
        <begin position="182"/>
        <end position="200"/>
    </location>
</feature>
<dbReference type="GO" id="GO:0008233">
    <property type="term" value="F:peptidase activity"/>
    <property type="evidence" value="ECO:0007669"/>
    <property type="project" value="UniProtKB-KW"/>
</dbReference>
<evidence type="ECO:0000256" key="12">
    <source>
        <dbReference type="ARBA" id="ARBA00023136"/>
    </source>
</evidence>
<evidence type="ECO:0000256" key="8">
    <source>
        <dbReference type="ARBA" id="ARBA00022801"/>
    </source>
</evidence>
<dbReference type="InterPro" id="IPR044537">
    <property type="entry name" value="Rip2-like"/>
</dbReference>
<organism evidence="14 15">
    <name type="scientific">Methylomonas rapida</name>
    <dbReference type="NCBI Taxonomy" id="2963939"/>
    <lineage>
        <taxon>Bacteria</taxon>
        <taxon>Pseudomonadati</taxon>
        <taxon>Pseudomonadota</taxon>
        <taxon>Gammaproteobacteria</taxon>
        <taxon>Methylococcales</taxon>
        <taxon>Methylococcaceae</taxon>
        <taxon>Methylomonas</taxon>
    </lineage>
</organism>
<dbReference type="Proteomes" id="UP001162780">
    <property type="component" value="Chromosome"/>
</dbReference>
<evidence type="ECO:0000256" key="5">
    <source>
        <dbReference type="ARBA" id="ARBA00022670"/>
    </source>
</evidence>
<dbReference type="EMBL" id="CP113517">
    <property type="protein sequence ID" value="WAR46566.1"/>
    <property type="molecule type" value="Genomic_DNA"/>
</dbReference>
<evidence type="ECO:0000256" key="6">
    <source>
        <dbReference type="ARBA" id="ARBA00022692"/>
    </source>
</evidence>
<keyword evidence="8" id="KW-0378">Hydrolase</keyword>
<sequence length="217" mass="24489">MMGDLTLVQLFVVILVPLVLAVTVHEVAHCWMAKLFGDNTAEQQGRYTLNPLMHIDLLGTIVVPGILLYFTGFIIGWAKPVPIDSRNFKKPKEAMMLVALAGPFSNILMAFGWAFLGRFAVEISQIEFVADPLNLWSRAGIHFNLILALINLLPIPPLDGSRVISGLLPDYWAWRYNQLERFGLIIMVILLLTGMLNILFDYPIYYLEQWFVGLAGR</sequence>
<evidence type="ECO:0000256" key="13">
    <source>
        <dbReference type="SAM" id="Phobius"/>
    </source>
</evidence>
<evidence type="ECO:0000256" key="3">
    <source>
        <dbReference type="ARBA" id="ARBA00007931"/>
    </source>
</evidence>
<protein>
    <submittedName>
        <fullName evidence="14">Site-2 protease family protein</fullName>
    </submittedName>
</protein>
<feature type="transmembrane region" description="Helical" evidence="13">
    <location>
        <begin position="136"/>
        <end position="155"/>
    </location>
</feature>
<evidence type="ECO:0000256" key="1">
    <source>
        <dbReference type="ARBA" id="ARBA00001947"/>
    </source>
</evidence>
<evidence type="ECO:0000313" key="14">
    <source>
        <dbReference type="EMBL" id="WAR46566.1"/>
    </source>
</evidence>
<keyword evidence="4" id="KW-1003">Cell membrane</keyword>
<keyword evidence="9" id="KW-0862">Zinc</keyword>
<reference evidence="14" key="1">
    <citation type="submission" date="2022-11" db="EMBL/GenBank/DDBJ databases">
        <title>Methylomonas rapida sp. nov., Carotenoid-Producing Obligate Methanotrophs with High Growth Characteristics and Biotechnological Potential.</title>
        <authorList>
            <person name="Tikhonova E.N."/>
            <person name="Suleimanov R.Z."/>
            <person name="Miroshnikov K."/>
            <person name="Oshkin I.Y."/>
            <person name="Belova S.E."/>
            <person name="Danilova O.V."/>
            <person name="Ashikhmin A."/>
            <person name="Konopkin A."/>
            <person name="But S.Y."/>
            <person name="Khmelenina V.N."/>
            <person name="Kuznetsov N."/>
            <person name="Pimenov N.V."/>
            <person name="Dedysh S.N."/>
        </authorList>
    </citation>
    <scope>NUCLEOTIDE SEQUENCE</scope>
    <source>
        <strain evidence="14">MP1</strain>
    </source>
</reference>
<proteinExistence type="inferred from homology"/>
<dbReference type="InterPro" id="IPR052348">
    <property type="entry name" value="Metallopeptidase_M50B"/>
</dbReference>
<dbReference type="PANTHER" id="PTHR35864">
    <property type="entry name" value="ZINC METALLOPROTEASE MJ0611-RELATED"/>
    <property type="match status" value="1"/>
</dbReference>
<comment type="cofactor">
    <cofactor evidence="1">
        <name>Zn(2+)</name>
        <dbReference type="ChEBI" id="CHEBI:29105"/>
    </cofactor>
</comment>
<comment type="similarity">
    <text evidence="3">Belongs to the peptidase M50B family.</text>
</comment>
<comment type="subcellular location">
    <subcellularLocation>
        <location evidence="2">Cell membrane</location>
        <topology evidence="2">Multi-pass membrane protein</topology>
    </subcellularLocation>
</comment>
<keyword evidence="10 13" id="KW-1133">Transmembrane helix</keyword>
<keyword evidence="15" id="KW-1185">Reference proteome</keyword>
<evidence type="ECO:0000256" key="10">
    <source>
        <dbReference type="ARBA" id="ARBA00022989"/>
    </source>
</evidence>
<evidence type="ECO:0000256" key="4">
    <source>
        <dbReference type="ARBA" id="ARBA00022475"/>
    </source>
</evidence>
<keyword evidence="6 13" id="KW-0812">Transmembrane</keyword>
<keyword evidence="12 13" id="KW-0472">Membrane</keyword>
<evidence type="ECO:0000256" key="2">
    <source>
        <dbReference type="ARBA" id="ARBA00004651"/>
    </source>
</evidence>
<dbReference type="PANTHER" id="PTHR35864:SF1">
    <property type="entry name" value="ZINC METALLOPROTEASE YWHC-RELATED"/>
    <property type="match status" value="1"/>
</dbReference>
<accession>A0ABY7GPZ4</accession>
<evidence type="ECO:0000313" key="15">
    <source>
        <dbReference type="Proteomes" id="UP001162780"/>
    </source>
</evidence>
<gene>
    <name evidence="14" type="ORF">NM686_008625</name>
</gene>
<keyword evidence="11" id="KW-0482">Metalloprotease</keyword>
<dbReference type="CDD" id="cd06158">
    <property type="entry name" value="S2P-M50_like_1"/>
    <property type="match status" value="1"/>
</dbReference>
<name>A0ABY7GPZ4_9GAMM</name>
<evidence type="ECO:0000256" key="11">
    <source>
        <dbReference type="ARBA" id="ARBA00023049"/>
    </source>
</evidence>
<feature type="transmembrane region" description="Helical" evidence="13">
    <location>
        <begin position="57"/>
        <end position="77"/>
    </location>
</feature>
<dbReference type="GO" id="GO:0006508">
    <property type="term" value="P:proteolysis"/>
    <property type="evidence" value="ECO:0007669"/>
    <property type="project" value="UniProtKB-KW"/>
</dbReference>
<dbReference type="RefSeq" id="WP_255187473.1">
    <property type="nucleotide sequence ID" value="NZ_CP113517.1"/>
</dbReference>
<keyword evidence="7" id="KW-0479">Metal-binding</keyword>
<evidence type="ECO:0000256" key="7">
    <source>
        <dbReference type="ARBA" id="ARBA00022723"/>
    </source>
</evidence>
<keyword evidence="5 14" id="KW-0645">Protease</keyword>
<evidence type="ECO:0000256" key="9">
    <source>
        <dbReference type="ARBA" id="ARBA00022833"/>
    </source>
</evidence>